<comment type="caution">
    <text evidence="1">The sequence shown here is derived from an EMBL/GenBank/DDBJ whole genome shotgun (WGS) entry which is preliminary data.</text>
</comment>
<gene>
    <name evidence="1" type="ORF">JMJ35_010468</name>
</gene>
<sequence length="93" mass="10075">MFQLQATRDGTAEGSGLLVFDVPIASAEHVQVIPELQHHDVALSLLRRESALKDLDVAAQITLGSLKPNQWRGASGEKIPARVAAHEECPCQH</sequence>
<protein>
    <submittedName>
        <fullName evidence="1">Uncharacterized protein</fullName>
    </submittedName>
</protein>
<dbReference type="Proteomes" id="UP001166286">
    <property type="component" value="Unassembled WGS sequence"/>
</dbReference>
<keyword evidence="2" id="KW-1185">Reference proteome</keyword>
<dbReference type="AlphaFoldDB" id="A0AA39QQ08"/>
<name>A0AA39QQ08_9LECA</name>
<evidence type="ECO:0000313" key="2">
    <source>
        <dbReference type="Proteomes" id="UP001166286"/>
    </source>
</evidence>
<dbReference type="EMBL" id="JAFEKC020000025">
    <property type="protein sequence ID" value="KAK0507010.1"/>
    <property type="molecule type" value="Genomic_DNA"/>
</dbReference>
<reference evidence="1" key="1">
    <citation type="submission" date="2023-03" db="EMBL/GenBank/DDBJ databases">
        <title>Complete genome of Cladonia borealis.</title>
        <authorList>
            <person name="Park H."/>
        </authorList>
    </citation>
    <scope>NUCLEOTIDE SEQUENCE</scope>
    <source>
        <strain evidence="1">ANT050790</strain>
    </source>
</reference>
<proteinExistence type="predicted"/>
<organism evidence="1 2">
    <name type="scientific">Cladonia borealis</name>
    <dbReference type="NCBI Taxonomy" id="184061"/>
    <lineage>
        <taxon>Eukaryota</taxon>
        <taxon>Fungi</taxon>
        <taxon>Dikarya</taxon>
        <taxon>Ascomycota</taxon>
        <taxon>Pezizomycotina</taxon>
        <taxon>Lecanoromycetes</taxon>
        <taxon>OSLEUM clade</taxon>
        <taxon>Lecanoromycetidae</taxon>
        <taxon>Lecanorales</taxon>
        <taxon>Lecanorineae</taxon>
        <taxon>Cladoniaceae</taxon>
        <taxon>Cladonia</taxon>
    </lineage>
</organism>
<evidence type="ECO:0000313" key="1">
    <source>
        <dbReference type="EMBL" id="KAK0507010.1"/>
    </source>
</evidence>
<accession>A0AA39QQ08</accession>